<dbReference type="AlphaFoldDB" id="A0A3S0JSX1"/>
<sequence>MKLISILLVENNRSGCMNDEQFIKIFQENYNRVYNYIGGGDQQLIMSLACKYTLAKKQFSGVILQKVIEHFGEEAKLPFSIQNFSTISYKIAAQLIQEQDIKLAVSNLIENDRILKEVKFKNSSLRIIGALFLRENKQEHAKRAKQLFDAMNRNQRILTSKEDIPYVVVLTASNEAQPLKQAETIVCYYNALRKQRFIIGNHLQALAQIMTIYSSSYNEILMQYVVQLKEELIKRNIKVKKVHYPFLGFLALTATDNSKVDEIVALYNQLTEQKIFKNAKEFALIIAIQKTVQDLIEVQEMIDITFLSHLTDLLDLADFILEIGSFIPGGILDVVDIFK</sequence>
<evidence type="ECO:0000313" key="2">
    <source>
        <dbReference type="Proteomes" id="UP000276349"/>
    </source>
</evidence>
<dbReference type="Proteomes" id="UP000276349">
    <property type="component" value="Unassembled WGS sequence"/>
</dbReference>
<reference evidence="1 2" key="1">
    <citation type="submission" date="2018-12" db="EMBL/GenBank/DDBJ databases">
        <authorList>
            <person name="Yu L."/>
        </authorList>
    </citation>
    <scope>NUCLEOTIDE SEQUENCE [LARGE SCALE GENOMIC DNA]</scope>
    <source>
        <strain evidence="1 2">S5H2222</strain>
    </source>
</reference>
<dbReference type="Pfam" id="PF13170">
    <property type="entry name" value="DUF4003"/>
    <property type="match status" value="1"/>
</dbReference>
<proteinExistence type="predicted"/>
<accession>A0A3S0JSX1</accession>
<gene>
    <name evidence="1" type="ORF">EKG35_00560</name>
</gene>
<dbReference type="OrthoDB" id="1778393at2"/>
<comment type="caution">
    <text evidence="1">The sequence shown here is derived from an EMBL/GenBank/DDBJ whole genome shotgun (WGS) entry which is preliminary data.</text>
</comment>
<evidence type="ECO:0000313" key="1">
    <source>
        <dbReference type="EMBL" id="RTQ96577.1"/>
    </source>
</evidence>
<keyword evidence="2" id="KW-1185">Reference proteome</keyword>
<name>A0A3S0JSX1_9BACI</name>
<organism evidence="1 2">
    <name type="scientific">Lysinibacillus telephonicus</name>
    <dbReference type="NCBI Taxonomy" id="1714840"/>
    <lineage>
        <taxon>Bacteria</taxon>
        <taxon>Bacillati</taxon>
        <taxon>Bacillota</taxon>
        <taxon>Bacilli</taxon>
        <taxon>Bacillales</taxon>
        <taxon>Bacillaceae</taxon>
        <taxon>Lysinibacillus</taxon>
    </lineage>
</organism>
<protein>
    <submittedName>
        <fullName evidence="1">DUF4003 family protein</fullName>
    </submittedName>
</protein>
<dbReference type="EMBL" id="RXNR01000001">
    <property type="protein sequence ID" value="RTQ96577.1"/>
    <property type="molecule type" value="Genomic_DNA"/>
</dbReference>
<dbReference type="InterPro" id="IPR025062">
    <property type="entry name" value="DUF4003"/>
</dbReference>